<dbReference type="Pfam" id="PF13361">
    <property type="entry name" value="UvrD_C"/>
    <property type="match status" value="1"/>
</dbReference>
<dbReference type="InterPro" id="IPR014016">
    <property type="entry name" value="UvrD-like_ATP-bd"/>
</dbReference>
<dbReference type="Pfam" id="PF12705">
    <property type="entry name" value="PDDEXK_1"/>
    <property type="match status" value="1"/>
</dbReference>
<dbReference type="EMBL" id="JBBKZU010000030">
    <property type="protein sequence ID" value="MEJ8816101.1"/>
    <property type="molecule type" value="Genomic_DNA"/>
</dbReference>
<keyword evidence="4 14" id="KW-0378">Hydrolase</keyword>
<dbReference type="Proteomes" id="UP001365846">
    <property type="component" value="Unassembled WGS sequence"/>
</dbReference>
<feature type="binding site" evidence="14">
    <location>
        <begin position="9"/>
        <end position="16"/>
    </location>
    <ligand>
        <name>ATP</name>
        <dbReference type="ChEBI" id="CHEBI:30616"/>
    </ligand>
</feature>
<evidence type="ECO:0000256" key="2">
    <source>
        <dbReference type="ARBA" id="ARBA00022741"/>
    </source>
</evidence>
<evidence type="ECO:0000313" key="18">
    <source>
        <dbReference type="Proteomes" id="UP001365846"/>
    </source>
</evidence>
<evidence type="ECO:0000256" key="3">
    <source>
        <dbReference type="ARBA" id="ARBA00022763"/>
    </source>
</evidence>
<dbReference type="PROSITE" id="PS51198">
    <property type="entry name" value="UVRD_HELICASE_ATP_BIND"/>
    <property type="match status" value="1"/>
</dbReference>
<dbReference type="Gene3D" id="3.90.320.10">
    <property type="match status" value="1"/>
</dbReference>
<dbReference type="SUPFAM" id="SSF52540">
    <property type="entry name" value="P-loop containing nucleoside triphosphate hydrolases"/>
    <property type="match status" value="1"/>
</dbReference>
<keyword evidence="8" id="KW-0238">DNA-binding</keyword>
<comment type="caution">
    <text evidence="17">The sequence shown here is derived from an EMBL/GenBank/DDBJ whole genome shotgun (WGS) entry which is preliminary data.</text>
</comment>
<evidence type="ECO:0000259" key="16">
    <source>
        <dbReference type="PROSITE" id="PS51217"/>
    </source>
</evidence>
<dbReference type="PROSITE" id="PS51217">
    <property type="entry name" value="UVRD_HELICASE_CTER"/>
    <property type="match status" value="1"/>
</dbReference>
<evidence type="ECO:0000256" key="7">
    <source>
        <dbReference type="ARBA" id="ARBA00022840"/>
    </source>
</evidence>
<keyword evidence="5 14" id="KW-0347">Helicase</keyword>
<dbReference type="InterPro" id="IPR011604">
    <property type="entry name" value="PDDEXK-like_dom_sf"/>
</dbReference>
<keyword evidence="9" id="KW-0234">DNA repair</keyword>
<dbReference type="InterPro" id="IPR011335">
    <property type="entry name" value="Restrct_endonuc-II-like"/>
</dbReference>
<reference evidence="17 18" key="1">
    <citation type="submission" date="2024-03" db="EMBL/GenBank/DDBJ databases">
        <title>Novel species of the genus Variovorax.</title>
        <authorList>
            <person name="Liu Q."/>
            <person name="Xin Y.-H."/>
        </authorList>
    </citation>
    <scope>NUCLEOTIDE SEQUENCE [LARGE SCALE GENOMIC DNA]</scope>
    <source>
        <strain evidence="17 18">KACC 18899</strain>
    </source>
</reference>
<gene>
    <name evidence="17" type="ORF">WKW77_33970</name>
</gene>
<keyword evidence="7 14" id="KW-0067">ATP-binding</keyword>
<dbReference type="SUPFAM" id="SSF52980">
    <property type="entry name" value="Restriction endonuclease-like"/>
    <property type="match status" value="1"/>
</dbReference>
<sequence>MNAIKFISAGAGSGKTYRLTSILSEALRDKSNPVRPEAVIATTFTVKAATELRERVRDRLLGDGRLDLVSSIGQARIGTVNAVCGQLLQRFCFEVGISPDQTILSEEHAGKLLKTAIDDALDARSRANLAQFQRRFSIEDGDWSLVIGKIVSAARANDISADALAGMGKDNADLMLGNWPKPESDVDHTARLRETLLNAEAQIRGSIESRDAKAEKVNKNERTGLEKLHSLLRAFSGNDWTWANWLGACKVEAGAKAAATLQPVNDAGQAHERHPEFHRDVREYLDLVFGLAAKTLLTYEQAKLEMGAVDFSDQEVLLLRALQESEQVRSALRGELDLVLVDEFQDTSPLQLALFVELAKISKKSVWVGDPKQAIYGFRGTDASLVAGVIAALPDWGGELGEALTTSRRSTPALVSLANAVFIPAFAPDLPPEAVKLNAYREDIPGQPTLYNWSFESSRNDLDFDGLGPTMTQLLASGRLVADKDGTLRQIRPGDVAVLCRQHVQVAWAVAALSQWGIPVASPRAGLLQTPEALLVLACLRRMHDASDTAATALILALADGMAPDEWLKDRLDHLDAQKPSHEWKAVGDDIHPLVSRLEAARPALLSLTPSEALRLAVAESHVAKLSNQWSRTPLEARSRIANVEALLALATAYEDECMAARRPATVGGLLRWLNDLAAAGKDQRAVSSEDAVTVMTYHGAKGLEWPVTVLAGLNDGARHELWGVRARTNGPFDAQQPLLNRFVHHWPNAYGPHFSAPQAAVNAESSEIGQQMVKAGVDENKRLFYVGMTRPRDALILMAGQRKSGPARKWVDELQASALLFGDSGTVALPGGKQLVRATLKLSAAQCVEDPPAPPSVKRSWFTPEPLSGAQELWFRPSSAHGGDFVVAESQGVGTRIAIAGAVDMATLGTALHNCIACAGVAGEVRLADIDRVLERWEVTHAVSKDAVKAQVEALLGWVEKRWPGCAVHVEVPIEAKRPNGQRLRGRIDLLVDTPEGWVLIDHKSNPRGAANDEQLVNEHGPQLESYAEALRHATGRFVNEKWLFFPVSARAVRVQVSALANQ</sequence>
<comment type="catalytic activity">
    <reaction evidence="13">
        <text>ATP + H2O = ADP + phosphate + H(+)</text>
        <dbReference type="Rhea" id="RHEA:13065"/>
        <dbReference type="ChEBI" id="CHEBI:15377"/>
        <dbReference type="ChEBI" id="CHEBI:15378"/>
        <dbReference type="ChEBI" id="CHEBI:30616"/>
        <dbReference type="ChEBI" id="CHEBI:43474"/>
        <dbReference type="ChEBI" id="CHEBI:456216"/>
        <dbReference type="EC" id="5.6.2.4"/>
    </reaction>
</comment>
<keyword evidence="1" id="KW-0540">Nuclease</keyword>
<keyword evidence="6" id="KW-0269">Exonuclease</keyword>
<keyword evidence="2 14" id="KW-0547">Nucleotide-binding</keyword>
<accession>A0ABU8VRG3</accession>
<evidence type="ECO:0000256" key="6">
    <source>
        <dbReference type="ARBA" id="ARBA00022839"/>
    </source>
</evidence>
<evidence type="ECO:0000256" key="9">
    <source>
        <dbReference type="ARBA" id="ARBA00023204"/>
    </source>
</evidence>
<evidence type="ECO:0000256" key="5">
    <source>
        <dbReference type="ARBA" id="ARBA00022806"/>
    </source>
</evidence>
<dbReference type="InterPro" id="IPR038726">
    <property type="entry name" value="PDDEXK_AddAB-type"/>
</dbReference>
<feature type="domain" description="UvrD-like helicase C-terminal" evidence="16">
    <location>
        <begin position="434"/>
        <end position="703"/>
    </location>
</feature>
<dbReference type="Gene3D" id="3.40.50.300">
    <property type="entry name" value="P-loop containing nucleotide triphosphate hydrolases"/>
    <property type="match status" value="4"/>
</dbReference>
<evidence type="ECO:0000256" key="4">
    <source>
        <dbReference type="ARBA" id="ARBA00022801"/>
    </source>
</evidence>
<evidence type="ECO:0000256" key="1">
    <source>
        <dbReference type="ARBA" id="ARBA00022722"/>
    </source>
</evidence>
<dbReference type="PANTHER" id="PTHR11070:SF23">
    <property type="entry name" value="RECBCD ENZYME SUBUNIT RECB"/>
    <property type="match status" value="1"/>
</dbReference>
<dbReference type="PANTHER" id="PTHR11070">
    <property type="entry name" value="UVRD / RECB / PCRA DNA HELICASE FAMILY MEMBER"/>
    <property type="match status" value="1"/>
</dbReference>
<dbReference type="InterPro" id="IPR014017">
    <property type="entry name" value="DNA_helicase_UvrD-like_C"/>
</dbReference>
<comment type="catalytic activity">
    <reaction evidence="11">
        <text>Couples ATP hydrolysis with the unwinding of duplex DNA by translocating in the 3'-5' direction.</text>
        <dbReference type="EC" id="5.6.2.4"/>
    </reaction>
</comment>
<dbReference type="InterPro" id="IPR027417">
    <property type="entry name" value="P-loop_NTPase"/>
</dbReference>
<evidence type="ECO:0000256" key="10">
    <source>
        <dbReference type="ARBA" id="ARBA00023235"/>
    </source>
</evidence>
<dbReference type="RefSeq" id="WP_340361296.1">
    <property type="nucleotide sequence ID" value="NZ_JBBKZU010000030.1"/>
</dbReference>
<feature type="domain" description="UvrD-like helicase ATP-binding" evidence="15">
    <location>
        <begin position="1"/>
        <end position="411"/>
    </location>
</feature>
<name>A0ABU8VRG3_9BURK</name>
<dbReference type="InterPro" id="IPR000212">
    <property type="entry name" value="DNA_helicase_UvrD/REP"/>
</dbReference>
<evidence type="ECO:0000313" key="17">
    <source>
        <dbReference type="EMBL" id="MEJ8816101.1"/>
    </source>
</evidence>
<evidence type="ECO:0000256" key="14">
    <source>
        <dbReference type="PROSITE-ProRule" id="PRU00560"/>
    </source>
</evidence>
<evidence type="ECO:0000256" key="13">
    <source>
        <dbReference type="ARBA" id="ARBA00048988"/>
    </source>
</evidence>
<keyword evidence="3" id="KW-0227">DNA damage</keyword>
<keyword evidence="10" id="KW-0413">Isomerase</keyword>
<proteinExistence type="predicted"/>
<evidence type="ECO:0000256" key="8">
    <source>
        <dbReference type="ARBA" id="ARBA00023125"/>
    </source>
</evidence>
<dbReference type="Pfam" id="PF00580">
    <property type="entry name" value="UvrD-helicase"/>
    <property type="match status" value="1"/>
</dbReference>
<evidence type="ECO:0000259" key="15">
    <source>
        <dbReference type="PROSITE" id="PS51198"/>
    </source>
</evidence>
<dbReference type="EC" id="5.6.2.4" evidence="12"/>
<organism evidence="17 18">
    <name type="scientific">Variovorax ureilyticus</name>
    <dbReference type="NCBI Taxonomy" id="1836198"/>
    <lineage>
        <taxon>Bacteria</taxon>
        <taxon>Pseudomonadati</taxon>
        <taxon>Pseudomonadota</taxon>
        <taxon>Betaproteobacteria</taxon>
        <taxon>Burkholderiales</taxon>
        <taxon>Comamonadaceae</taxon>
        <taxon>Variovorax</taxon>
    </lineage>
</organism>
<protein>
    <recommendedName>
        <fullName evidence="12">DNA 3'-5' helicase</fullName>
        <ecNumber evidence="12">5.6.2.4</ecNumber>
    </recommendedName>
</protein>
<keyword evidence="18" id="KW-1185">Reference proteome</keyword>
<evidence type="ECO:0000256" key="11">
    <source>
        <dbReference type="ARBA" id="ARBA00034617"/>
    </source>
</evidence>
<evidence type="ECO:0000256" key="12">
    <source>
        <dbReference type="ARBA" id="ARBA00034808"/>
    </source>
</evidence>